<gene>
    <name evidence="3" type="ORF">QQS21_003160</name>
</gene>
<dbReference type="Proteomes" id="UP001251528">
    <property type="component" value="Unassembled WGS sequence"/>
</dbReference>
<sequence>MLQRWLALILTLTLWLHAVHAAPSPPDAAKSKVEKKDFTVSLFMRDQKFEEAVAANDKKFFHWTVNVSPTASDGSVVDAFDVTDGAYIREGYKDSTKSNPELKKFAFQYKYDVNPSKANTLQGRIRIGSAKTSTQKVLEILKKVQIPSACQAENCVDWAESAIGRLQEAKLVSKFDVQSFSQNALQYGFKRYRNIMTGEKRLSNKQMLKEMMVIADLKKDGTIKQPCGATSCRISKRELYDQELEANTITTTEGEGLNCKKSKSKKPNSTLLDPSLKGQFRGKSPIAETENQVQTKNLVEYIGHILAAANEFIIKVEVTIFENYVPLVPKIIDNYKKEKEAKKVADHKEDSLEFFEHMLTEPIKGFAGMLHSFAQDYIPGEKQVEKELLEKQPDKPPENQNKPSSSDAGPVFKVRFCQNDGGAPPCTLMNAPQNQCGKAIGIGKNFKASSPRQIDLVRLEQTDSGIHEFNDRIAAFKSERTAPSAEAAA</sequence>
<dbReference type="Pfam" id="PF21858">
    <property type="entry name" value="DUF6914"/>
    <property type="match status" value="1"/>
</dbReference>
<evidence type="ECO:0000256" key="2">
    <source>
        <dbReference type="SAM" id="SignalP"/>
    </source>
</evidence>
<feature type="compositionally biased region" description="Polar residues" evidence="1">
    <location>
        <begin position="398"/>
        <end position="407"/>
    </location>
</feature>
<feature type="chain" id="PRO_5042548974" evidence="2">
    <location>
        <begin position="22"/>
        <end position="489"/>
    </location>
</feature>
<evidence type="ECO:0000313" key="3">
    <source>
        <dbReference type="EMBL" id="KAK2606467.1"/>
    </source>
</evidence>
<name>A0AAJ0FVV2_9HYPO</name>
<evidence type="ECO:0000256" key="1">
    <source>
        <dbReference type="SAM" id="MobiDB-lite"/>
    </source>
</evidence>
<accession>A0AAJ0FVV2</accession>
<keyword evidence="2" id="KW-0732">Signal</keyword>
<dbReference type="EMBL" id="JASWJB010000040">
    <property type="protein sequence ID" value="KAK2606467.1"/>
    <property type="molecule type" value="Genomic_DNA"/>
</dbReference>
<keyword evidence="4" id="KW-1185">Reference proteome</keyword>
<dbReference type="AlphaFoldDB" id="A0AAJ0FVV2"/>
<protein>
    <submittedName>
        <fullName evidence="3">Uncharacterized protein</fullName>
    </submittedName>
</protein>
<reference evidence="3" key="1">
    <citation type="submission" date="2023-06" db="EMBL/GenBank/DDBJ databases">
        <title>Conoideocrella luteorostrata (Hypocreales: Clavicipitaceae), a potential biocontrol fungus for elongate hemlock scale in United States Christmas tree production areas.</title>
        <authorList>
            <person name="Barrett H."/>
            <person name="Lovett B."/>
            <person name="Macias A.M."/>
            <person name="Stajich J.E."/>
            <person name="Kasson M.T."/>
        </authorList>
    </citation>
    <scope>NUCLEOTIDE SEQUENCE</scope>
    <source>
        <strain evidence="3">ARSEF 14590</strain>
    </source>
</reference>
<evidence type="ECO:0000313" key="4">
    <source>
        <dbReference type="Proteomes" id="UP001251528"/>
    </source>
</evidence>
<feature type="region of interest" description="Disordered" evidence="1">
    <location>
        <begin position="255"/>
        <end position="275"/>
    </location>
</feature>
<dbReference type="InterPro" id="IPR054208">
    <property type="entry name" value="DUF6914"/>
</dbReference>
<proteinExistence type="predicted"/>
<feature type="signal peptide" evidence="2">
    <location>
        <begin position="1"/>
        <end position="21"/>
    </location>
</feature>
<organism evidence="3 4">
    <name type="scientific">Conoideocrella luteorostrata</name>
    <dbReference type="NCBI Taxonomy" id="1105319"/>
    <lineage>
        <taxon>Eukaryota</taxon>
        <taxon>Fungi</taxon>
        <taxon>Dikarya</taxon>
        <taxon>Ascomycota</taxon>
        <taxon>Pezizomycotina</taxon>
        <taxon>Sordariomycetes</taxon>
        <taxon>Hypocreomycetidae</taxon>
        <taxon>Hypocreales</taxon>
        <taxon>Clavicipitaceae</taxon>
        <taxon>Conoideocrella</taxon>
    </lineage>
</organism>
<comment type="caution">
    <text evidence="3">The sequence shown here is derived from an EMBL/GenBank/DDBJ whole genome shotgun (WGS) entry which is preliminary data.</text>
</comment>
<feature type="region of interest" description="Disordered" evidence="1">
    <location>
        <begin position="391"/>
        <end position="411"/>
    </location>
</feature>